<keyword evidence="1" id="KW-0812">Transmembrane</keyword>
<organism evidence="2 3">
    <name type="scientific">Gelidibacter pelagius</name>
    <dbReference type="NCBI Taxonomy" id="2819985"/>
    <lineage>
        <taxon>Bacteria</taxon>
        <taxon>Pseudomonadati</taxon>
        <taxon>Bacteroidota</taxon>
        <taxon>Flavobacteriia</taxon>
        <taxon>Flavobacteriales</taxon>
        <taxon>Flavobacteriaceae</taxon>
        <taxon>Gelidibacter</taxon>
    </lineage>
</organism>
<feature type="transmembrane region" description="Helical" evidence="1">
    <location>
        <begin position="123"/>
        <end position="142"/>
    </location>
</feature>
<name>A0ABS3SRC5_9FLAO</name>
<protein>
    <submittedName>
        <fullName evidence="2">Uncharacterized protein</fullName>
    </submittedName>
</protein>
<dbReference type="Proteomes" id="UP000681315">
    <property type="component" value="Unassembled WGS sequence"/>
</dbReference>
<dbReference type="EMBL" id="JAGEVG010000008">
    <property type="protein sequence ID" value="MBO3098267.1"/>
    <property type="molecule type" value="Genomic_DNA"/>
</dbReference>
<evidence type="ECO:0000256" key="1">
    <source>
        <dbReference type="SAM" id="Phobius"/>
    </source>
</evidence>
<feature type="transmembrane region" description="Helical" evidence="1">
    <location>
        <begin position="148"/>
        <end position="168"/>
    </location>
</feature>
<proteinExistence type="predicted"/>
<accession>A0ABS3SRC5</accession>
<dbReference type="RefSeq" id="WP_208233410.1">
    <property type="nucleotide sequence ID" value="NZ_JAGEVG010000008.1"/>
</dbReference>
<evidence type="ECO:0000313" key="2">
    <source>
        <dbReference type="EMBL" id="MBO3098267.1"/>
    </source>
</evidence>
<feature type="transmembrane region" description="Helical" evidence="1">
    <location>
        <begin position="39"/>
        <end position="59"/>
    </location>
</feature>
<feature type="transmembrane region" description="Helical" evidence="1">
    <location>
        <begin position="65"/>
        <end position="85"/>
    </location>
</feature>
<keyword evidence="3" id="KW-1185">Reference proteome</keyword>
<evidence type="ECO:0000313" key="3">
    <source>
        <dbReference type="Proteomes" id="UP000681315"/>
    </source>
</evidence>
<keyword evidence="1" id="KW-1133">Transmembrane helix</keyword>
<reference evidence="2 3" key="1">
    <citation type="submission" date="2021-03" db="EMBL/GenBank/DDBJ databases">
        <title>Gelidibacter sp. nov., isolated from costal sediment.</title>
        <authorList>
            <person name="Lun K.-Y."/>
        </authorList>
    </citation>
    <scope>NUCLEOTIDE SEQUENCE [LARGE SCALE GENOMIC DNA]</scope>
    <source>
        <strain evidence="2 3">DF109</strain>
    </source>
</reference>
<sequence length="202" mass="24087">MNANIDFKNLWKQQDIEQPNHADLLLTLKRYKNKGLRRLVLTNVLLFITIVCLVLIWYFFQPQMITTKIGLITTILAMVIFVFAYNTLFKYYKAASESESNRAYLQDLIAIKRKQKFVQTKMLQFYFILLSLGVCLYLYEYVNKMPTAIGLLVYALTLLWIAFNWFYLRPKMIKKQEEKLDTLIKKFELINRQLDEQLEIKA</sequence>
<keyword evidence="1" id="KW-0472">Membrane</keyword>
<gene>
    <name evidence="2" type="ORF">J4051_08315</name>
</gene>
<comment type="caution">
    <text evidence="2">The sequence shown here is derived from an EMBL/GenBank/DDBJ whole genome shotgun (WGS) entry which is preliminary data.</text>
</comment>